<dbReference type="InterPro" id="IPR035965">
    <property type="entry name" value="PAS-like_dom_sf"/>
</dbReference>
<dbReference type="GO" id="GO:0005886">
    <property type="term" value="C:plasma membrane"/>
    <property type="evidence" value="ECO:0007669"/>
    <property type="project" value="UniProtKB-SubCell"/>
</dbReference>
<keyword evidence="11 14" id="KW-1133">Transmembrane helix</keyword>
<dbReference type="InterPro" id="IPR033463">
    <property type="entry name" value="sCache_3"/>
</dbReference>
<dbReference type="FunFam" id="1.10.287.130:FF:000011">
    <property type="entry name" value="Sensor histidine kinase DcuS"/>
    <property type="match status" value="1"/>
</dbReference>
<dbReference type="InterPro" id="IPR003594">
    <property type="entry name" value="HATPase_dom"/>
</dbReference>
<dbReference type="InterPro" id="IPR029151">
    <property type="entry name" value="Sensor-like_sf"/>
</dbReference>
<evidence type="ECO:0000256" key="12">
    <source>
        <dbReference type="ARBA" id="ARBA00023012"/>
    </source>
</evidence>
<dbReference type="GO" id="GO:0000155">
    <property type="term" value="F:phosphorelay sensor kinase activity"/>
    <property type="evidence" value="ECO:0007669"/>
    <property type="project" value="InterPro"/>
</dbReference>
<evidence type="ECO:0000256" key="5">
    <source>
        <dbReference type="ARBA" id="ARBA00022553"/>
    </source>
</evidence>
<dbReference type="SUPFAM" id="SSF103190">
    <property type="entry name" value="Sensory domain-like"/>
    <property type="match status" value="1"/>
</dbReference>
<keyword evidence="7 14" id="KW-0812">Transmembrane</keyword>
<evidence type="ECO:0000256" key="1">
    <source>
        <dbReference type="ARBA" id="ARBA00000085"/>
    </source>
</evidence>
<proteinExistence type="predicted"/>
<evidence type="ECO:0000256" key="13">
    <source>
        <dbReference type="ARBA" id="ARBA00023136"/>
    </source>
</evidence>
<reference evidence="16 17" key="1">
    <citation type="submission" date="2020-08" db="EMBL/GenBank/DDBJ databases">
        <title>Genomic Encyclopedia of Type Strains, Phase IV (KMG-IV): sequencing the most valuable type-strain genomes for metagenomic binning, comparative biology and taxonomic classification.</title>
        <authorList>
            <person name="Goeker M."/>
        </authorList>
    </citation>
    <scope>NUCLEOTIDE SEQUENCE [LARGE SCALE GENOMIC DNA]</scope>
    <source>
        <strain evidence="16 17">DSM 103526</strain>
    </source>
</reference>
<dbReference type="Proteomes" id="UP000579281">
    <property type="component" value="Unassembled WGS sequence"/>
</dbReference>
<dbReference type="Pfam" id="PF17203">
    <property type="entry name" value="sCache_3_2"/>
    <property type="match status" value="1"/>
</dbReference>
<evidence type="ECO:0000256" key="3">
    <source>
        <dbReference type="ARBA" id="ARBA00012438"/>
    </source>
</evidence>
<evidence type="ECO:0000256" key="4">
    <source>
        <dbReference type="ARBA" id="ARBA00022475"/>
    </source>
</evidence>
<dbReference type="PANTHER" id="PTHR43547:SF10">
    <property type="entry name" value="SENSOR HISTIDINE KINASE DCUS"/>
    <property type="match status" value="1"/>
</dbReference>
<dbReference type="InterPro" id="IPR000014">
    <property type="entry name" value="PAS"/>
</dbReference>
<dbReference type="GO" id="GO:0005524">
    <property type="term" value="F:ATP binding"/>
    <property type="evidence" value="ECO:0007669"/>
    <property type="project" value="UniProtKB-KW"/>
</dbReference>
<evidence type="ECO:0000256" key="10">
    <source>
        <dbReference type="ARBA" id="ARBA00022840"/>
    </source>
</evidence>
<dbReference type="PRINTS" id="PR00344">
    <property type="entry name" value="BCTRLSENSOR"/>
</dbReference>
<accession>A0A841L1L1</accession>
<dbReference type="FunFam" id="3.30.450.20:FF:000018">
    <property type="entry name" value="Sensor histidine kinase DcuS"/>
    <property type="match status" value="1"/>
</dbReference>
<dbReference type="InterPro" id="IPR005467">
    <property type="entry name" value="His_kinase_dom"/>
</dbReference>
<evidence type="ECO:0000256" key="6">
    <source>
        <dbReference type="ARBA" id="ARBA00022679"/>
    </source>
</evidence>
<dbReference type="Gene3D" id="3.30.565.10">
    <property type="entry name" value="Histidine kinase-like ATPase, C-terminal domain"/>
    <property type="match status" value="1"/>
</dbReference>
<dbReference type="PANTHER" id="PTHR43547">
    <property type="entry name" value="TWO-COMPONENT HISTIDINE KINASE"/>
    <property type="match status" value="1"/>
</dbReference>
<keyword evidence="17" id="KW-1185">Reference proteome</keyword>
<evidence type="ECO:0000256" key="8">
    <source>
        <dbReference type="ARBA" id="ARBA00022741"/>
    </source>
</evidence>
<feature type="domain" description="Histidine kinase" evidence="15">
    <location>
        <begin position="315"/>
        <end position="530"/>
    </location>
</feature>
<evidence type="ECO:0000256" key="11">
    <source>
        <dbReference type="ARBA" id="ARBA00022989"/>
    </source>
</evidence>
<evidence type="ECO:0000256" key="2">
    <source>
        <dbReference type="ARBA" id="ARBA00004651"/>
    </source>
</evidence>
<comment type="subcellular location">
    <subcellularLocation>
        <location evidence="2">Cell membrane</location>
        <topology evidence="2">Multi-pass membrane protein</topology>
    </subcellularLocation>
</comment>
<dbReference type="InterPro" id="IPR016120">
    <property type="entry name" value="Sig_transdc_His_kin_SpoOB"/>
</dbReference>
<dbReference type="PROSITE" id="PS50109">
    <property type="entry name" value="HIS_KIN"/>
    <property type="match status" value="1"/>
</dbReference>
<protein>
    <recommendedName>
        <fullName evidence="3">histidine kinase</fullName>
        <ecNumber evidence="3">2.7.13.3</ecNumber>
    </recommendedName>
</protein>
<dbReference type="SMART" id="SM00387">
    <property type="entry name" value="HATPase_c"/>
    <property type="match status" value="1"/>
</dbReference>
<gene>
    <name evidence="16" type="ORF">HNQ80_002368</name>
</gene>
<evidence type="ECO:0000256" key="9">
    <source>
        <dbReference type="ARBA" id="ARBA00022777"/>
    </source>
</evidence>
<keyword evidence="12" id="KW-0902">Two-component regulatory system</keyword>
<dbReference type="InterPro" id="IPR036890">
    <property type="entry name" value="HATPase_C_sf"/>
</dbReference>
<evidence type="ECO:0000313" key="17">
    <source>
        <dbReference type="Proteomes" id="UP000579281"/>
    </source>
</evidence>
<keyword evidence="6 16" id="KW-0808">Transferase</keyword>
<dbReference type="AlphaFoldDB" id="A0A841L1L1"/>
<evidence type="ECO:0000256" key="14">
    <source>
        <dbReference type="SAM" id="Phobius"/>
    </source>
</evidence>
<comment type="caution">
    <text evidence="16">The sequence shown here is derived from an EMBL/GenBank/DDBJ whole genome shotgun (WGS) entry which is preliminary data.</text>
</comment>
<organism evidence="16 17">
    <name type="scientific">Anaerosolibacter carboniphilus</name>
    <dbReference type="NCBI Taxonomy" id="1417629"/>
    <lineage>
        <taxon>Bacteria</taxon>
        <taxon>Bacillati</taxon>
        <taxon>Bacillota</taxon>
        <taxon>Clostridia</taxon>
        <taxon>Peptostreptococcales</taxon>
        <taxon>Thermotaleaceae</taxon>
        <taxon>Anaerosolibacter</taxon>
    </lineage>
</organism>
<dbReference type="InterPro" id="IPR039506">
    <property type="entry name" value="SPOB_a"/>
</dbReference>
<dbReference type="SUPFAM" id="SSF55874">
    <property type="entry name" value="ATPase domain of HSP90 chaperone/DNA topoisomerase II/histidine kinase"/>
    <property type="match status" value="1"/>
</dbReference>
<keyword evidence="13 14" id="KW-0472">Membrane</keyword>
<keyword evidence="8" id="KW-0547">Nucleotide-binding</keyword>
<keyword evidence="4" id="KW-1003">Cell membrane</keyword>
<feature type="transmembrane region" description="Helical" evidence="14">
    <location>
        <begin position="177"/>
        <end position="196"/>
    </location>
</feature>
<dbReference type="InterPro" id="IPR004358">
    <property type="entry name" value="Sig_transdc_His_kin-like_C"/>
</dbReference>
<dbReference type="Pfam" id="PF13426">
    <property type="entry name" value="PAS_9"/>
    <property type="match status" value="1"/>
</dbReference>
<dbReference type="SUPFAM" id="SSF55785">
    <property type="entry name" value="PYP-like sensor domain (PAS domain)"/>
    <property type="match status" value="1"/>
</dbReference>
<feature type="transmembrane region" description="Helical" evidence="14">
    <location>
        <begin position="16"/>
        <end position="39"/>
    </location>
</feature>
<keyword evidence="9 16" id="KW-0418">Kinase</keyword>
<dbReference type="EC" id="2.7.13.3" evidence="3"/>
<dbReference type="Pfam" id="PF02518">
    <property type="entry name" value="HATPase_c"/>
    <property type="match status" value="1"/>
</dbReference>
<name>A0A841L1L1_9FIRM</name>
<evidence type="ECO:0000259" key="15">
    <source>
        <dbReference type="PROSITE" id="PS50109"/>
    </source>
</evidence>
<evidence type="ECO:0000313" key="16">
    <source>
        <dbReference type="EMBL" id="MBB6216269.1"/>
    </source>
</evidence>
<comment type="catalytic activity">
    <reaction evidence="1">
        <text>ATP + protein L-histidine = ADP + protein N-phospho-L-histidine.</text>
        <dbReference type="EC" id="2.7.13.3"/>
    </reaction>
</comment>
<evidence type="ECO:0000256" key="7">
    <source>
        <dbReference type="ARBA" id="ARBA00022692"/>
    </source>
</evidence>
<dbReference type="Gene3D" id="1.10.287.130">
    <property type="match status" value="1"/>
</dbReference>
<dbReference type="EMBL" id="JACHEN010000013">
    <property type="protein sequence ID" value="MBB6216269.1"/>
    <property type="molecule type" value="Genomic_DNA"/>
</dbReference>
<sequence length="530" mass="59703">MRFIERYFKATLKMKMIVFTTVMVTVLISIIGGFSLWYINNSVEKVLGKNAMEVAQKVVLQRDIQINIGKPRGEYRVQLIVEDIRRASNAEAIVVTDMNGIQYAHSAFNKIGRRDINANNSMAYEGKAYISKVSKKQEKYIQAHMPIYNDGKQVGIVLVNMVLPHITRFLTEIESGFYFILAFSILLTIMGATLLAQNIKRQIFGLEPLEIARLLKERYVILQTVREGILAVDSEYKITMLNGEGKRILGIKEDVIGKDIREIIKNSHMPEIIEKGIPEYDREHILNNKAIVANTLPINLGGEAIGAVSSFRDLTEVKNLAEEMTGVRRFIDALRAQNHEFLNKMHTISGLLQLKCYDEAMKYIDDISNLHKETLGFLTKHIKNPSLSGLLLAKYNKMEEMKIKFSIDPSSRVTHGDNEIDTEVLLTIIGNLIENAIDAVSGLERERRNVYLTINDGIEEMEIIVTDTGEGIPDENLEKIFEFGFSTKEGENKGVGLALIKQVLAGIGGTIHVESQIDIGTEMIVMIPKK</sequence>
<keyword evidence="5" id="KW-0597">Phosphoprotein</keyword>
<keyword evidence="10" id="KW-0067">ATP-binding</keyword>
<dbReference type="Pfam" id="PF14689">
    <property type="entry name" value="SPOB_a"/>
    <property type="match status" value="1"/>
</dbReference>
<dbReference type="Gene3D" id="3.30.450.20">
    <property type="entry name" value="PAS domain"/>
    <property type="match status" value="2"/>
</dbReference>
<dbReference type="SUPFAM" id="SSF55890">
    <property type="entry name" value="Sporulation response regulatory protein Spo0B"/>
    <property type="match status" value="1"/>
</dbReference>